<feature type="transmembrane region" description="Helical" evidence="1">
    <location>
        <begin position="313"/>
        <end position="332"/>
    </location>
</feature>
<feature type="transmembrane region" description="Helical" evidence="1">
    <location>
        <begin position="256"/>
        <end position="275"/>
    </location>
</feature>
<keyword evidence="3" id="KW-1185">Reference proteome</keyword>
<dbReference type="AlphaFoldDB" id="A0A841AAE3"/>
<comment type="caution">
    <text evidence="2">The sequence shown here is derived from an EMBL/GenBank/DDBJ whole genome shotgun (WGS) entry which is preliminary data.</text>
</comment>
<feature type="transmembrane region" description="Helical" evidence="1">
    <location>
        <begin position="230"/>
        <end position="250"/>
    </location>
</feature>
<evidence type="ECO:0000256" key="1">
    <source>
        <dbReference type="SAM" id="Phobius"/>
    </source>
</evidence>
<sequence>MTGAASLLLTVLVVLLAAYLPGYLAVRMMAGSRALALGLASSLGAAVAGIAAIVAQLVGLTWSLLPFAAAGAVLVLAAWLLARAGVRLPATVLDGPLGERLGVPRSAAGRLGWAGALVAALAVAVVPILVRAGSADAVLERYDTLFHLTALAHIRETGNGSSLDLNSIASTAATAAWYPAAFHDLASLVPGVDVPIVLNGSVLALALLPWILGTALLARVAFPAVSWAPPVAALVAILIPATPLDLWVHLSPIPNLAGFAALPGTLAAAVALWGALTADERRTPARVALAAVASVAVVGLAGLGLGLMHPNVAVTALILLATATAVTGIPLWRRWPWLIAVPVIALLPVALLTYTPLGARVTGFSGGLQVPWWSALGEIGLGLLTVWPMALGVMIAVLWWPGLVTSLRRPQRWLAVAWIVIAVMYLDAALDSPLNLSVLYFRGQDRLAMPLAMLSAVLVVPGLQAWARLLRRSGLWEPARRRRALAAALVVLAGVAALSSLPPRLDNAAKNFAQEYPGRPRFLQADELAEFSRVAGDLDRSTTILASPYSGAAHMYALHGLHAYFPVAGVALTDTDRAVIEAVPLAGVSPEHCALLRDQGIGYVYQERSLYQLDPAFTALNQGGDDLGTVVFETDHSRLIRIECDPGQ</sequence>
<feature type="transmembrane region" description="Helical" evidence="1">
    <location>
        <begin position="413"/>
        <end position="430"/>
    </location>
</feature>
<feature type="transmembrane region" description="Helical" evidence="1">
    <location>
        <begin position="107"/>
        <end position="130"/>
    </location>
</feature>
<reference evidence="2 3" key="1">
    <citation type="submission" date="2020-08" db="EMBL/GenBank/DDBJ databases">
        <title>Sequencing the genomes of 1000 actinobacteria strains.</title>
        <authorList>
            <person name="Klenk H.-P."/>
        </authorList>
    </citation>
    <scope>NUCLEOTIDE SEQUENCE [LARGE SCALE GENOMIC DNA]</scope>
    <source>
        <strain evidence="2 3">DSM 28796</strain>
    </source>
</reference>
<accession>A0A841AAE3</accession>
<feature type="transmembrane region" description="Helical" evidence="1">
    <location>
        <begin position="339"/>
        <end position="359"/>
    </location>
</feature>
<feature type="transmembrane region" description="Helical" evidence="1">
    <location>
        <begin position="6"/>
        <end position="26"/>
    </location>
</feature>
<dbReference type="RefSeq" id="WP_184324458.1">
    <property type="nucleotide sequence ID" value="NZ_JACHLZ010000001.1"/>
</dbReference>
<feature type="transmembrane region" description="Helical" evidence="1">
    <location>
        <begin position="482"/>
        <end position="501"/>
    </location>
</feature>
<dbReference type="Proteomes" id="UP000588158">
    <property type="component" value="Unassembled WGS sequence"/>
</dbReference>
<keyword evidence="1" id="KW-0812">Transmembrane</keyword>
<feature type="transmembrane region" description="Helical" evidence="1">
    <location>
        <begin position="287"/>
        <end position="307"/>
    </location>
</feature>
<proteinExistence type="predicted"/>
<dbReference type="InterPro" id="IPR046671">
    <property type="entry name" value="DUF6541"/>
</dbReference>
<name>A0A841AAE3_9MICO</name>
<feature type="transmembrane region" description="Helical" evidence="1">
    <location>
        <begin position="64"/>
        <end position="86"/>
    </location>
</feature>
<dbReference type="Pfam" id="PF20176">
    <property type="entry name" value="DUF6541"/>
    <property type="match status" value="1"/>
</dbReference>
<evidence type="ECO:0000313" key="3">
    <source>
        <dbReference type="Proteomes" id="UP000588158"/>
    </source>
</evidence>
<feature type="transmembrane region" description="Helical" evidence="1">
    <location>
        <begin position="450"/>
        <end position="470"/>
    </location>
</feature>
<evidence type="ECO:0000313" key="2">
    <source>
        <dbReference type="EMBL" id="MBB5830913.1"/>
    </source>
</evidence>
<keyword evidence="1" id="KW-0472">Membrane</keyword>
<gene>
    <name evidence="2" type="ORF">HNR70_000726</name>
</gene>
<organism evidence="2 3">
    <name type="scientific">Brachybacterium aquaticum</name>
    <dbReference type="NCBI Taxonomy" id="1432564"/>
    <lineage>
        <taxon>Bacteria</taxon>
        <taxon>Bacillati</taxon>
        <taxon>Actinomycetota</taxon>
        <taxon>Actinomycetes</taxon>
        <taxon>Micrococcales</taxon>
        <taxon>Dermabacteraceae</taxon>
        <taxon>Brachybacterium</taxon>
    </lineage>
</organism>
<feature type="transmembrane region" description="Helical" evidence="1">
    <location>
        <begin position="35"/>
        <end position="58"/>
    </location>
</feature>
<keyword evidence="1" id="KW-1133">Transmembrane helix</keyword>
<feature type="transmembrane region" description="Helical" evidence="1">
    <location>
        <begin position="196"/>
        <end position="218"/>
    </location>
</feature>
<protein>
    <submittedName>
        <fullName evidence="2">Uncharacterized protein</fullName>
    </submittedName>
</protein>
<feature type="transmembrane region" description="Helical" evidence="1">
    <location>
        <begin position="379"/>
        <end position="401"/>
    </location>
</feature>
<dbReference type="EMBL" id="JACHLZ010000001">
    <property type="protein sequence ID" value="MBB5830913.1"/>
    <property type="molecule type" value="Genomic_DNA"/>
</dbReference>